<keyword evidence="1" id="KW-0732">Signal</keyword>
<organism evidence="2 3">
    <name type="scientific">Luteolibacter rhizosphaerae</name>
    <dbReference type="NCBI Taxonomy" id="2989719"/>
    <lineage>
        <taxon>Bacteria</taxon>
        <taxon>Pseudomonadati</taxon>
        <taxon>Verrucomicrobiota</taxon>
        <taxon>Verrucomicrobiia</taxon>
        <taxon>Verrucomicrobiales</taxon>
        <taxon>Verrucomicrobiaceae</taxon>
        <taxon>Luteolibacter</taxon>
    </lineage>
</organism>
<name>A0ABT3G1U0_9BACT</name>
<feature type="chain" id="PRO_5046585816" description="Tail assembly chaperone" evidence="1">
    <location>
        <begin position="21"/>
        <end position="169"/>
    </location>
</feature>
<accession>A0ABT3G1U0</accession>
<feature type="signal peptide" evidence="1">
    <location>
        <begin position="1"/>
        <end position="20"/>
    </location>
</feature>
<dbReference type="RefSeq" id="WP_264513057.1">
    <property type="nucleotide sequence ID" value="NZ_JAPDDR010000004.1"/>
</dbReference>
<dbReference type="Proteomes" id="UP001165653">
    <property type="component" value="Unassembled WGS sequence"/>
</dbReference>
<evidence type="ECO:0000313" key="2">
    <source>
        <dbReference type="EMBL" id="MCW1913554.1"/>
    </source>
</evidence>
<evidence type="ECO:0008006" key="4">
    <source>
        <dbReference type="Google" id="ProtNLM"/>
    </source>
</evidence>
<reference evidence="2" key="1">
    <citation type="submission" date="2022-10" db="EMBL/GenBank/DDBJ databases">
        <title>Luteolibacter sp. GHJ8, whole genome shotgun sequencing project.</title>
        <authorList>
            <person name="Zhao G."/>
            <person name="Shen L."/>
        </authorList>
    </citation>
    <scope>NUCLEOTIDE SEQUENCE</scope>
    <source>
        <strain evidence="2">GHJ8</strain>
    </source>
</reference>
<evidence type="ECO:0000256" key="1">
    <source>
        <dbReference type="SAM" id="SignalP"/>
    </source>
</evidence>
<proteinExistence type="predicted"/>
<protein>
    <recommendedName>
        <fullName evidence="4">Tail assembly chaperone</fullName>
    </recommendedName>
</protein>
<gene>
    <name evidence="2" type="ORF">OJ996_08210</name>
</gene>
<keyword evidence="3" id="KW-1185">Reference proteome</keyword>
<dbReference type="EMBL" id="JAPDDR010000004">
    <property type="protein sequence ID" value="MCW1913554.1"/>
    <property type="molecule type" value="Genomic_DNA"/>
</dbReference>
<sequence>MKALVLSSPILASLALPGLAADTPAPIPLKTLEPGVIPARAERGGFYRFWYGTPLSNQGLNARKAFVRVHEVQGDWVFADLIYEESMAMAMLVVAELQKGDPALEKLLTDTGKTKEELLEKVAKTPPGEADMRSLWINLVQVEAVERIDLKAEMEKARKRKEDKDMKTE</sequence>
<evidence type="ECO:0000313" key="3">
    <source>
        <dbReference type="Proteomes" id="UP001165653"/>
    </source>
</evidence>
<comment type="caution">
    <text evidence="2">The sequence shown here is derived from an EMBL/GenBank/DDBJ whole genome shotgun (WGS) entry which is preliminary data.</text>
</comment>